<organism evidence="1 2">
    <name type="scientific">Colletotrichum spaethianum</name>
    <dbReference type="NCBI Taxonomy" id="700344"/>
    <lineage>
        <taxon>Eukaryota</taxon>
        <taxon>Fungi</taxon>
        <taxon>Dikarya</taxon>
        <taxon>Ascomycota</taxon>
        <taxon>Pezizomycotina</taxon>
        <taxon>Sordariomycetes</taxon>
        <taxon>Hypocreomycetidae</taxon>
        <taxon>Glomerellales</taxon>
        <taxon>Glomerellaceae</taxon>
        <taxon>Colletotrichum</taxon>
        <taxon>Colletotrichum spaethianum species complex</taxon>
    </lineage>
</organism>
<sequence>MTMLDNIHKPLPMSPNDSNVYTYGDIGPHNVVIACLPSGQYGTISAAVVANNMHWSFPFIQIRLMVGIGGGVPGDGREVDIRLGDIVVSNPVATSPGVVKYDFGKTMHNGKFERTGSLSKPPPSLLAAVSRLRTEHEIQPSRIPSILADMEHRYPSITQYFYSYVDYDRLFKAHI</sequence>
<dbReference type="AlphaFoldDB" id="A0AA37P840"/>
<proteinExistence type="predicted"/>
<dbReference type="GO" id="GO:0009116">
    <property type="term" value="P:nucleoside metabolic process"/>
    <property type="evidence" value="ECO:0007669"/>
    <property type="project" value="InterPro"/>
</dbReference>
<comment type="caution">
    <text evidence="1">The sequence shown here is derived from an EMBL/GenBank/DDBJ whole genome shotgun (WGS) entry which is preliminary data.</text>
</comment>
<dbReference type="EMBL" id="BQXU01000018">
    <property type="protein sequence ID" value="GKT47164.1"/>
    <property type="molecule type" value="Genomic_DNA"/>
</dbReference>
<accession>A0AA37P840</accession>
<reference evidence="1 2" key="1">
    <citation type="submission" date="2022-03" db="EMBL/GenBank/DDBJ databases">
        <title>Genome data of Colletotrichum spp.</title>
        <authorList>
            <person name="Utami Y.D."/>
            <person name="Hiruma K."/>
        </authorList>
    </citation>
    <scope>NUCLEOTIDE SEQUENCE [LARGE SCALE GENOMIC DNA]</scope>
    <source>
        <strain evidence="1 2">MAFF 239500</strain>
    </source>
</reference>
<evidence type="ECO:0008006" key="3">
    <source>
        <dbReference type="Google" id="ProtNLM"/>
    </source>
</evidence>
<evidence type="ECO:0000313" key="1">
    <source>
        <dbReference type="EMBL" id="GKT47164.1"/>
    </source>
</evidence>
<dbReference type="Proteomes" id="UP001055115">
    <property type="component" value="Unassembled WGS sequence"/>
</dbReference>
<dbReference type="SUPFAM" id="SSF53167">
    <property type="entry name" value="Purine and uridine phosphorylases"/>
    <property type="match status" value="1"/>
</dbReference>
<dbReference type="Gene3D" id="3.40.50.1580">
    <property type="entry name" value="Nucleoside phosphorylase domain"/>
    <property type="match status" value="1"/>
</dbReference>
<name>A0AA37P840_9PEZI</name>
<dbReference type="PANTHER" id="PTHR46082:SF11">
    <property type="entry name" value="AAA+ ATPASE DOMAIN-CONTAINING PROTEIN-RELATED"/>
    <property type="match status" value="1"/>
</dbReference>
<dbReference type="GO" id="GO:0003824">
    <property type="term" value="F:catalytic activity"/>
    <property type="evidence" value="ECO:0007669"/>
    <property type="project" value="InterPro"/>
</dbReference>
<gene>
    <name evidence="1" type="ORF">ColSpa_07345</name>
</gene>
<protein>
    <recommendedName>
        <fullName evidence="3">Nucleoside phosphorylase domain-containing protein</fullName>
    </recommendedName>
</protein>
<dbReference type="GeneID" id="73328147"/>
<dbReference type="PANTHER" id="PTHR46082">
    <property type="entry name" value="ATP/GTP-BINDING PROTEIN-RELATED"/>
    <property type="match status" value="1"/>
</dbReference>
<evidence type="ECO:0000313" key="2">
    <source>
        <dbReference type="Proteomes" id="UP001055115"/>
    </source>
</evidence>
<dbReference type="RefSeq" id="XP_049129514.1">
    <property type="nucleotide sequence ID" value="XM_049273557.1"/>
</dbReference>
<keyword evidence="2" id="KW-1185">Reference proteome</keyword>
<dbReference type="InterPro" id="IPR053137">
    <property type="entry name" value="NLR-like"/>
</dbReference>
<dbReference type="InterPro" id="IPR035994">
    <property type="entry name" value="Nucleoside_phosphorylase_sf"/>
</dbReference>